<evidence type="ECO:0000256" key="7">
    <source>
        <dbReference type="ARBA" id="ARBA00023136"/>
    </source>
</evidence>
<feature type="domain" description="Chitin-binding type-2" evidence="13">
    <location>
        <begin position="103"/>
        <end position="162"/>
    </location>
</feature>
<keyword evidence="2" id="KW-0147">Chitin-binding</keyword>
<feature type="region of interest" description="Disordered" evidence="10">
    <location>
        <begin position="1006"/>
        <end position="1049"/>
    </location>
</feature>
<feature type="domain" description="Chitin-binding type-2" evidence="13">
    <location>
        <begin position="177"/>
        <end position="233"/>
    </location>
</feature>
<feature type="region of interest" description="Disordered" evidence="10">
    <location>
        <begin position="653"/>
        <end position="679"/>
    </location>
</feature>
<feature type="chain" id="PRO_5044761409" description="Chitin-binding type-2 domain-containing protein" evidence="12">
    <location>
        <begin position="24"/>
        <end position="1283"/>
    </location>
</feature>
<keyword evidence="7 11" id="KW-0472">Membrane</keyword>
<keyword evidence="9" id="KW-0325">Glycoprotein</keyword>
<dbReference type="InterPro" id="IPR007274">
    <property type="entry name" value="Cop_transporter"/>
</dbReference>
<feature type="compositionally biased region" description="Pro residues" evidence="10">
    <location>
        <begin position="663"/>
        <end position="677"/>
    </location>
</feature>
<dbReference type="SMART" id="SM00494">
    <property type="entry name" value="ChtBD2"/>
    <property type="match status" value="10"/>
</dbReference>
<evidence type="ECO:0000256" key="1">
    <source>
        <dbReference type="ARBA" id="ARBA00004370"/>
    </source>
</evidence>
<dbReference type="Proteomes" id="UP001620645">
    <property type="component" value="Unassembled WGS sequence"/>
</dbReference>
<feature type="region of interest" description="Disordered" evidence="10">
    <location>
        <begin position="905"/>
        <end position="944"/>
    </location>
</feature>
<evidence type="ECO:0000256" key="11">
    <source>
        <dbReference type="SAM" id="Phobius"/>
    </source>
</evidence>
<feature type="compositionally biased region" description="Low complexity" evidence="10">
    <location>
        <begin position="933"/>
        <end position="944"/>
    </location>
</feature>
<keyword evidence="8" id="KW-1015">Disulfide bond</keyword>
<dbReference type="PANTHER" id="PTHR23301:SF0">
    <property type="entry name" value="CHITIN-BINDING TYPE-2 DOMAIN-CONTAINING PROTEIN-RELATED"/>
    <property type="match status" value="1"/>
</dbReference>
<accession>A0ABD2KGI1</accession>
<comment type="subcellular location">
    <subcellularLocation>
        <location evidence="1">Membrane</location>
    </subcellularLocation>
</comment>
<feature type="domain" description="Chitin-binding type-2" evidence="13">
    <location>
        <begin position="596"/>
        <end position="650"/>
    </location>
</feature>
<dbReference type="PANTHER" id="PTHR23301">
    <property type="entry name" value="CHITIN BINDING PERITROPHIN-A"/>
    <property type="match status" value="1"/>
</dbReference>
<evidence type="ECO:0000313" key="15">
    <source>
        <dbReference type="Proteomes" id="UP001620645"/>
    </source>
</evidence>
<protein>
    <recommendedName>
        <fullName evidence="13">Chitin-binding type-2 domain-containing protein</fullName>
    </recommendedName>
</protein>
<feature type="signal peptide" evidence="12">
    <location>
        <begin position="1"/>
        <end position="23"/>
    </location>
</feature>
<dbReference type="PROSITE" id="PS50940">
    <property type="entry name" value="CHIT_BIND_II"/>
    <property type="match status" value="9"/>
</dbReference>
<sequence length="1283" mass="139888">MSAYALSFFFFSVRFLSLPFAGGTLNKGTVEANSKFGPAQKVTFEDNFQQKTPISTQRHGQPFQKVPPFEDGFAVPFSAHFAAQKPHEKQSQLINNNQSLARPYNCSGKKDGIYLEKDGTCSASFWGCSQGKAFPYGCPRGLFFNTENGKCDRSSEVVACGGRPQNPSPSAVGTFASFNCSAQRDGLHALRHCVSDVFFACLGGRAVALSVCSSGLKFDQQKGECAFADQCGKERRELKQTKTEPMGANLEHGTSNYYFRNDEYEQRQEKVSSENTFFCPDKRNDTYAKSFCTSSFFNCTNGVANETKCSANLVYDAKWKQCTTQQKCWQNSTNWTGKAQQNVQNPMAPYHHAQTHAGVPYPSAHPMAFQPRPTAHPMAFQPQPTAHPMAFLPQPTAPNVPLPPSPVAFDCVGKSDGNYVHWPCQPIYLVCSNNAPVQMNCPANLVFDPTTKACEYSERCAKNNAPGTSRPPSPAPPSSVGVTPRPPSPSHSLSSSVHLPSQAQVSHFNCSAKSNGHYGQGHCQSEFVACFNGSANPQKCQDGLVYDDTKGRCEQPQHCGKTGAFPPPNSRPFEQNVRPSLSPPPPPRRPFVSLSSFRCGGRVDGYYFKKPCAAHFYTCVGGHPTQLTCPDNLVFDPSRALCQYPQMCNNSTNVSGKPTTPGAMPPPADPPQPPPPTTDFRCADKQNGYYVRQPCTGHFYTCLGGKATKLACPGKLVFEMKSLSCQYAENCAVESANNFSSPSTVSGYSHNQLVIHQPTQFESIRHSPQISNASATQWHPPLPPQQFGQRSPLLPPPTSTPFGLPTAAQFHRYNTSLPPAEAKNGRRLPPRPAHQLLFSPSIDHSPSGGFCAAFRKNDGLYAVPNGCDSHFYACTAGITTKMDCPLGLFYDAELRQCNHRENVASCGGGQQRKSQKIVPSPPEFRSANFDNAPSVPSSISPNISSSPKFNCSDRAIGYYSGGCNSIYFSCTGLNTYSFSCPALLKYSELVGQCDYANNVPECGGTVPAPPPPPVYAPPTDQQQTNGQGNANGTQKNPSKHPQHPANNPCGQLPNGTYGPKCSPYYLLCSDGVPHDFLCQDEFVFHSPIGKCLPRRQISESMDHSHGHHANGPSEHRHATAHGEGTQMSMHAMFFHFGVTETVLFGFWHTNSAFGLFLSCLAVVALCFALEFVRWFRLNRKSAVFRSSSSRQSSSVQLTNGGQADAEIAQRMRLFALSADASLHAVQLTLSYLLMLIFMTFNVWLCFAVVFGEVCARLMLALFFPQLDLVNAILNSATGEPCCG</sequence>
<keyword evidence="4 12" id="KW-0732">Signal</keyword>
<feature type="domain" description="Chitin-binding type-2" evidence="13">
    <location>
        <begin position="276"/>
        <end position="330"/>
    </location>
</feature>
<dbReference type="Pfam" id="PF01607">
    <property type="entry name" value="CBM_14"/>
    <property type="match status" value="10"/>
</dbReference>
<keyword evidence="6 11" id="KW-1133">Transmembrane helix</keyword>
<feature type="domain" description="Chitin-binding type-2" evidence="13">
    <location>
        <begin position="679"/>
        <end position="733"/>
    </location>
</feature>
<dbReference type="EMBL" id="JBICCN010000026">
    <property type="protein sequence ID" value="KAL3102035.1"/>
    <property type="molecule type" value="Genomic_DNA"/>
</dbReference>
<feature type="domain" description="Chitin-binding type-2" evidence="13">
    <location>
        <begin position="408"/>
        <end position="462"/>
    </location>
</feature>
<keyword evidence="3 11" id="KW-0812">Transmembrane</keyword>
<dbReference type="Pfam" id="PF04145">
    <property type="entry name" value="Ctr"/>
    <property type="match status" value="1"/>
</dbReference>
<keyword evidence="5" id="KW-0677">Repeat</keyword>
<dbReference type="Gene3D" id="2.170.140.10">
    <property type="entry name" value="Chitin binding domain"/>
    <property type="match status" value="4"/>
</dbReference>
<evidence type="ECO:0000256" key="6">
    <source>
        <dbReference type="ARBA" id="ARBA00022989"/>
    </source>
</evidence>
<evidence type="ECO:0000256" key="4">
    <source>
        <dbReference type="ARBA" id="ARBA00022729"/>
    </source>
</evidence>
<gene>
    <name evidence="14" type="ORF">niasHS_003444</name>
</gene>
<feature type="domain" description="Chitin-binding type-2" evidence="13">
    <location>
        <begin position="948"/>
        <end position="1004"/>
    </location>
</feature>
<evidence type="ECO:0000259" key="13">
    <source>
        <dbReference type="PROSITE" id="PS50940"/>
    </source>
</evidence>
<feature type="transmembrane region" description="Helical" evidence="11">
    <location>
        <begin position="1152"/>
        <end position="1172"/>
    </location>
</feature>
<feature type="compositionally biased region" description="Low complexity" evidence="10">
    <location>
        <begin position="1017"/>
        <end position="1034"/>
    </location>
</feature>
<dbReference type="GO" id="GO:0008061">
    <property type="term" value="F:chitin binding"/>
    <property type="evidence" value="ECO:0007669"/>
    <property type="project" value="UniProtKB-KW"/>
</dbReference>
<dbReference type="InterPro" id="IPR051940">
    <property type="entry name" value="Chitin_bind-dev_reg"/>
</dbReference>
<dbReference type="SUPFAM" id="SSF57625">
    <property type="entry name" value="Invertebrate chitin-binding proteins"/>
    <property type="match status" value="9"/>
</dbReference>
<feature type="region of interest" description="Disordered" evidence="10">
    <location>
        <begin position="463"/>
        <end position="498"/>
    </location>
</feature>
<proteinExistence type="predicted"/>
<evidence type="ECO:0000256" key="9">
    <source>
        <dbReference type="ARBA" id="ARBA00023180"/>
    </source>
</evidence>
<evidence type="ECO:0000256" key="2">
    <source>
        <dbReference type="ARBA" id="ARBA00022669"/>
    </source>
</evidence>
<name>A0ABD2KGI1_HETSC</name>
<evidence type="ECO:0000256" key="12">
    <source>
        <dbReference type="SAM" id="SignalP"/>
    </source>
</evidence>
<evidence type="ECO:0000313" key="14">
    <source>
        <dbReference type="EMBL" id="KAL3102035.1"/>
    </source>
</evidence>
<dbReference type="InterPro" id="IPR036508">
    <property type="entry name" value="Chitin-bd_dom_sf"/>
</dbReference>
<reference evidence="14 15" key="1">
    <citation type="submission" date="2024-10" db="EMBL/GenBank/DDBJ databases">
        <authorList>
            <person name="Kim D."/>
        </authorList>
    </citation>
    <scope>NUCLEOTIDE SEQUENCE [LARGE SCALE GENOMIC DNA]</scope>
    <source>
        <strain evidence="14">Taebaek</strain>
    </source>
</reference>
<keyword evidence="15" id="KW-1185">Reference proteome</keyword>
<feature type="domain" description="Chitin-binding type-2" evidence="13">
    <location>
        <begin position="848"/>
        <end position="908"/>
    </location>
</feature>
<evidence type="ECO:0000256" key="3">
    <source>
        <dbReference type="ARBA" id="ARBA00022692"/>
    </source>
</evidence>
<comment type="caution">
    <text evidence="14">The sequence shown here is derived from an EMBL/GenBank/DDBJ whole genome shotgun (WGS) entry which is preliminary data.</text>
</comment>
<feature type="transmembrane region" description="Helical" evidence="11">
    <location>
        <begin position="1240"/>
        <end position="1263"/>
    </location>
</feature>
<feature type="compositionally biased region" description="Pro residues" evidence="10">
    <location>
        <begin position="1007"/>
        <end position="1016"/>
    </location>
</feature>
<dbReference type="InterPro" id="IPR002557">
    <property type="entry name" value="Chitin-bd_dom"/>
</dbReference>
<organism evidence="14 15">
    <name type="scientific">Heterodera schachtii</name>
    <name type="common">Sugarbeet cyst nematode worm</name>
    <name type="synonym">Tylenchus schachtii</name>
    <dbReference type="NCBI Taxonomy" id="97005"/>
    <lineage>
        <taxon>Eukaryota</taxon>
        <taxon>Metazoa</taxon>
        <taxon>Ecdysozoa</taxon>
        <taxon>Nematoda</taxon>
        <taxon>Chromadorea</taxon>
        <taxon>Rhabditida</taxon>
        <taxon>Tylenchina</taxon>
        <taxon>Tylenchomorpha</taxon>
        <taxon>Tylenchoidea</taxon>
        <taxon>Heteroderidae</taxon>
        <taxon>Heteroderinae</taxon>
        <taxon>Heterodera</taxon>
    </lineage>
</organism>
<evidence type="ECO:0000256" key="8">
    <source>
        <dbReference type="ARBA" id="ARBA00023157"/>
    </source>
</evidence>
<dbReference type="GO" id="GO:0016020">
    <property type="term" value="C:membrane"/>
    <property type="evidence" value="ECO:0007669"/>
    <property type="project" value="UniProtKB-SubCell"/>
</dbReference>
<feature type="domain" description="Chitin-binding type-2" evidence="13">
    <location>
        <begin position="507"/>
        <end position="561"/>
    </location>
</feature>
<evidence type="ECO:0000256" key="5">
    <source>
        <dbReference type="ARBA" id="ARBA00022737"/>
    </source>
</evidence>
<evidence type="ECO:0000256" key="10">
    <source>
        <dbReference type="SAM" id="MobiDB-lite"/>
    </source>
</evidence>
<feature type="region of interest" description="Disordered" evidence="10">
    <location>
        <begin position="1099"/>
        <end position="1121"/>
    </location>
</feature>
<dbReference type="Gene3D" id="3.20.20.80">
    <property type="entry name" value="Glycosidases"/>
    <property type="match status" value="3"/>
</dbReference>